<keyword evidence="3" id="KW-1185">Reference proteome</keyword>
<dbReference type="SUPFAM" id="SSF52266">
    <property type="entry name" value="SGNH hydrolase"/>
    <property type="match status" value="1"/>
</dbReference>
<evidence type="ECO:0000313" key="3">
    <source>
        <dbReference type="Proteomes" id="UP001139971"/>
    </source>
</evidence>
<sequence>MKRFLIAVTMLAAAGTAFAADTPRRILMVGNSLSYTNNLPQLLAAVARASGESEVDVQLVATGGGTIAERWRDGYVQRLLRDEHWDVLVLQERGGRIACIADQRAAPGDSCRELRNAHDRFVRLARERGVRPLLLGTWTPEERWQHRLSEGLRELAVETRARAVDPGPALAALAAKRPPGAVYADEQFHPTLDASVLVACALYREIYGREPRRAGLDARISVLPASTYLYAMRTVENQNLPLPEPQPVALSAEKLGELIDAIAPR</sequence>
<evidence type="ECO:0000256" key="1">
    <source>
        <dbReference type="SAM" id="SignalP"/>
    </source>
</evidence>
<feature type="signal peptide" evidence="1">
    <location>
        <begin position="1"/>
        <end position="19"/>
    </location>
</feature>
<comment type="caution">
    <text evidence="2">The sequence shown here is derived from an EMBL/GenBank/DDBJ whole genome shotgun (WGS) entry which is preliminary data.</text>
</comment>
<dbReference type="GO" id="GO:0016788">
    <property type="term" value="F:hydrolase activity, acting on ester bonds"/>
    <property type="evidence" value="ECO:0007669"/>
    <property type="project" value="UniProtKB-ARBA"/>
</dbReference>
<dbReference type="Proteomes" id="UP001139971">
    <property type="component" value="Unassembled WGS sequence"/>
</dbReference>
<dbReference type="InterPro" id="IPR036514">
    <property type="entry name" value="SGNH_hydro_sf"/>
</dbReference>
<gene>
    <name evidence="2" type="ORF">OD750_019190</name>
</gene>
<organism evidence="2 3">
    <name type="scientific">Tahibacter soli</name>
    <dbReference type="NCBI Taxonomy" id="2983605"/>
    <lineage>
        <taxon>Bacteria</taxon>
        <taxon>Pseudomonadati</taxon>
        <taxon>Pseudomonadota</taxon>
        <taxon>Gammaproteobacteria</taxon>
        <taxon>Lysobacterales</taxon>
        <taxon>Rhodanobacteraceae</taxon>
        <taxon>Tahibacter</taxon>
    </lineage>
</organism>
<accession>A0A9X3YNQ3</accession>
<dbReference type="AlphaFoldDB" id="A0A9X3YNQ3"/>
<proteinExistence type="predicted"/>
<evidence type="ECO:0000313" key="2">
    <source>
        <dbReference type="EMBL" id="MDC8014675.1"/>
    </source>
</evidence>
<dbReference type="RefSeq" id="WP_263541081.1">
    <property type="nucleotide sequence ID" value="NZ_JAOVZO020000019.1"/>
</dbReference>
<dbReference type="EMBL" id="JAOVZO020000019">
    <property type="protein sequence ID" value="MDC8014675.1"/>
    <property type="molecule type" value="Genomic_DNA"/>
</dbReference>
<evidence type="ECO:0008006" key="4">
    <source>
        <dbReference type="Google" id="ProtNLM"/>
    </source>
</evidence>
<protein>
    <recommendedName>
        <fullName evidence="4">SGNH/GDSL hydrolase family protein</fullName>
    </recommendedName>
</protein>
<dbReference type="Gene3D" id="3.40.50.1110">
    <property type="entry name" value="SGNH hydrolase"/>
    <property type="match status" value="1"/>
</dbReference>
<feature type="chain" id="PRO_5040935454" description="SGNH/GDSL hydrolase family protein" evidence="1">
    <location>
        <begin position="20"/>
        <end position="265"/>
    </location>
</feature>
<reference evidence="2" key="1">
    <citation type="submission" date="2023-02" db="EMBL/GenBank/DDBJ databases">
        <title>Tahibacter soli sp. nov. isolated from soil.</title>
        <authorList>
            <person name="Baek J.H."/>
            <person name="Lee J.K."/>
            <person name="Choi D.G."/>
            <person name="Jeon C.O."/>
        </authorList>
    </citation>
    <scope>NUCLEOTIDE SEQUENCE</scope>
    <source>
        <strain evidence="2">BL</strain>
    </source>
</reference>
<keyword evidence="1" id="KW-0732">Signal</keyword>
<name>A0A9X3YNQ3_9GAMM</name>